<dbReference type="AlphaFoldDB" id="A0A426JIJ4"/>
<accession>A0A426JIJ4</accession>
<evidence type="ECO:0008006" key="4">
    <source>
        <dbReference type="Google" id="ProtNLM"/>
    </source>
</evidence>
<dbReference type="RefSeq" id="WP_125093101.1">
    <property type="nucleotide sequence ID" value="NZ_RSAA01000035.1"/>
</dbReference>
<proteinExistence type="predicted"/>
<dbReference type="Proteomes" id="UP000274515">
    <property type="component" value="Unassembled WGS sequence"/>
</dbReference>
<evidence type="ECO:0000313" key="2">
    <source>
        <dbReference type="EMBL" id="RRO13014.1"/>
    </source>
</evidence>
<name>A0A426JIJ4_9PSEU</name>
<gene>
    <name evidence="2" type="ORF">EIL87_25495</name>
</gene>
<keyword evidence="3" id="KW-1185">Reference proteome</keyword>
<sequence length="201" mass="22546">MKRPWRRLRDEIITERGCGDHAPARLALDQSSRGGRVDAGTPRTFRGPQPPTVDTPAEDLLAANDTAEALLSLIEDSVGSTPFTVAIDAGWGKSSLMQLMRTRLEAKGTPTAWFNAWTSGADSLEVLIKSVLLSFDRNIVRRAYHRLARRRRFAAAPRIVMAVVVNFFGLRRLVDTVWDQLSNALRCTDTLRLRMRTRWSG</sequence>
<reference evidence="2 3" key="1">
    <citation type="submission" date="2018-11" db="EMBL/GenBank/DDBJ databases">
        <title>Saccharopolyspora rhizosphaerae sp. nov., an actinomycete isolated from rhizosphere soil in Thailand.</title>
        <authorList>
            <person name="Intra B."/>
            <person name="Euanorasetr J."/>
            <person name="Take A."/>
            <person name="Inahashi Y."/>
            <person name="Mori M."/>
            <person name="Panbangred W."/>
            <person name="Matsumoto A."/>
        </authorList>
    </citation>
    <scope>NUCLEOTIDE SEQUENCE [LARGE SCALE GENOMIC DNA]</scope>
    <source>
        <strain evidence="2 3">H219</strain>
    </source>
</reference>
<protein>
    <recommendedName>
        <fullName evidence="4">KAP NTPase domain-containing protein</fullName>
    </recommendedName>
</protein>
<evidence type="ECO:0000256" key="1">
    <source>
        <dbReference type="SAM" id="MobiDB-lite"/>
    </source>
</evidence>
<feature type="region of interest" description="Disordered" evidence="1">
    <location>
        <begin position="29"/>
        <end position="52"/>
    </location>
</feature>
<comment type="caution">
    <text evidence="2">The sequence shown here is derived from an EMBL/GenBank/DDBJ whole genome shotgun (WGS) entry which is preliminary data.</text>
</comment>
<organism evidence="2 3">
    <name type="scientific">Saccharopolyspora rhizosphaerae</name>
    <dbReference type="NCBI Taxonomy" id="2492662"/>
    <lineage>
        <taxon>Bacteria</taxon>
        <taxon>Bacillati</taxon>
        <taxon>Actinomycetota</taxon>
        <taxon>Actinomycetes</taxon>
        <taxon>Pseudonocardiales</taxon>
        <taxon>Pseudonocardiaceae</taxon>
        <taxon>Saccharopolyspora</taxon>
    </lineage>
</organism>
<evidence type="ECO:0000313" key="3">
    <source>
        <dbReference type="Proteomes" id="UP000274515"/>
    </source>
</evidence>
<dbReference type="OrthoDB" id="88903at2"/>
<dbReference type="EMBL" id="RSAA01000035">
    <property type="protein sequence ID" value="RRO13014.1"/>
    <property type="molecule type" value="Genomic_DNA"/>
</dbReference>